<evidence type="ECO:0000256" key="6">
    <source>
        <dbReference type="ARBA" id="ARBA00023136"/>
    </source>
</evidence>
<evidence type="ECO:0000256" key="2">
    <source>
        <dbReference type="ARBA" id="ARBA00006448"/>
    </source>
</evidence>
<dbReference type="PANTHER" id="PTHR34582">
    <property type="entry name" value="UPF0702 TRANSMEMBRANE PROTEIN YCAP"/>
    <property type="match status" value="1"/>
</dbReference>
<dbReference type="InterPro" id="IPR023090">
    <property type="entry name" value="UPF0702_alpha/beta_dom_sf"/>
</dbReference>
<evidence type="ECO:0000259" key="8">
    <source>
        <dbReference type="Pfam" id="PF04239"/>
    </source>
</evidence>
<dbReference type="PANTHER" id="PTHR34582:SF6">
    <property type="entry name" value="UPF0702 TRANSMEMBRANE PROTEIN YCAP"/>
    <property type="match status" value="1"/>
</dbReference>
<evidence type="ECO:0000256" key="7">
    <source>
        <dbReference type="SAM" id="Phobius"/>
    </source>
</evidence>
<evidence type="ECO:0000256" key="4">
    <source>
        <dbReference type="ARBA" id="ARBA00022692"/>
    </source>
</evidence>
<keyword evidence="3" id="KW-1003">Cell membrane</keyword>
<accession>A0ABP8KJ84</accession>
<comment type="similarity">
    <text evidence="2">Belongs to the UPF0702 family.</text>
</comment>
<dbReference type="Proteomes" id="UP001500936">
    <property type="component" value="Unassembled WGS sequence"/>
</dbReference>
<dbReference type="EMBL" id="BAABHB010000005">
    <property type="protein sequence ID" value="GAA4407954.1"/>
    <property type="molecule type" value="Genomic_DNA"/>
</dbReference>
<proteinExistence type="inferred from homology"/>
<dbReference type="Gene3D" id="3.30.240.20">
    <property type="entry name" value="bsu07140 like domains"/>
    <property type="match status" value="1"/>
</dbReference>
<feature type="transmembrane region" description="Helical" evidence="7">
    <location>
        <begin position="42"/>
        <end position="61"/>
    </location>
</feature>
<feature type="domain" description="YetF C-terminal" evidence="8">
    <location>
        <begin position="90"/>
        <end position="159"/>
    </location>
</feature>
<name>A0ABP8KJ84_9BACT</name>
<reference evidence="11" key="1">
    <citation type="journal article" date="2019" name="Int. J. Syst. Evol. Microbiol.">
        <title>The Global Catalogue of Microorganisms (GCM) 10K type strain sequencing project: providing services to taxonomists for standard genome sequencing and annotation.</title>
        <authorList>
            <consortium name="The Broad Institute Genomics Platform"/>
            <consortium name="The Broad Institute Genome Sequencing Center for Infectious Disease"/>
            <person name="Wu L."/>
            <person name="Ma J."/>
        </authorList>
    </citation>
    <scope>NUCLEOTIDE SEQUENCE [LARGE SCALE GENOMIC DNA]</scope>
    <source>
        <strain evidence="11">JCM 17925</strain>
    </source>
</reference>
<dbReference type="Pfam" id="PF20730">
    <property type="entry name" value="YetF_N"/>
    <property type="match status" value="1"/>
</dbReference>
<organism evidence="10 11">
    <name type="scientific">Nibrella viscosa</name>
    <dbReference type="NCBI Taxonomy" id="1084524"/>
    <lineage>
        <taxon>Bacteria</taxon>
        <taxon>Pseudomonadati</taxon>
        <taxon>Bacteroidota</taxon>
        <taxon>Cytophagia</taxon>
        <taxon>Cytophagales</taxon>
        <taxon>Spirosomataceae</taxon>
        <taxon>Nibrella</taxon>
    </lineage>
</organism>
<keyword evidence="5 7" id="KW-1133">Transmembrane helix</keyword>
<evidence type="ECO:0000256" key="5">
    <source>
        <dbReference type="ARBA" id="ARBA00022989"/>
    </source>
</evidence>
<feature type="transmembrane region" description="Helical" evidence="7">
    <location>
        <begin position="12"/>
        <end position="30"/>
    </location>
</feature>
<keyword evidence="11" id="KW-1185">Reference proteome</keyword>
<dbReference type="RefSeq" id="WP_345268358.1">
    <property type="nucleotide sequence ID" value="NZ_BAABHB010000005.1"/>
</dbReference>
<dbReference type="Pfam" id="PF04239">
    <property type="entry name" value="DUF421"/>
    <property type="match status" value="1"/>
</dbReference>
<keyword evidence="6 7" id="KW-0472">Membrane</keyword>
<evidence type="ECO:0000313" key="11">
    <source>
        <dbReference type="Proteomes" id="UP001500936"/>
    </source>
</evidence>
<dbReference type="InterPro" id="IPR007353">
    <property type="entry name" value="DUF421"/>
</dbReference>
<comment type="subcellular location">
    <subcellularLocation>
        <location evidence="1">Cell membrane</location>
        <topology evidence="1">Multi-pass membrane protein</topology>
    </subcellularLocation>
</comment>
<feature type="domain" description="YetF-like N-terminal transmembrane" evidence="9">
    <location>
        <begin position="15"/>
        <end position="85"/>
    </location>
</feature>
<sequence length="174" mass="19657">MNKIFFDNWDSLLRILILAVLSYVLLIVMLRVSGKRTLSKMNAFDFVITVALGSTLSSIIISKDTTLSGGVLALALLIFLQFVITKLSVNFKAISNLVKADPRLLFYHGRFLRDAMQDERVTEDELRSVIRKEGLESLDQVDAIIMETSGEFTVLYRTATPHTEEPPVLKHVKR</sequence>
<evidence type="ECO:0000256" key="3">
    <source>
        <dbReference type="ARBA" id="ARBA00022475"/>
    </source>
</evidence>
<evidence type="ECO:0000313" key="10">
    <source>
        <dbReference type="EMBL" id="GAA4407954.1"/>
    </source>
</evidence>
<evidence type="ECO:0000256" key="1">
    <source>
        <dbReference type="ARBA" id="ARBA00004651"/>
    </source>
</evidence>
<comment type="caution">
    <text evidence="10">The sequence shown here is derived from an EMBL/GenBank/DDBJ whole genome shotgun (WGS) entry which is preliminary data.</text>
</comment>
<keyword evidence="4 7" id="KW-0812">Transmembrane</keyword>
<feature type="transmembrane region" description="Helical" evidence="7">
    <location>
        <begin position="67"/>
        <end position="89"/>
    </location>
</feature>
<gene>
    <name evidence="10" type="ORF">GCM10023187_29190</name>
</gene>
<evidence type="ECO:0000259" key="9">
    <source>
        <dbReference type="Pfam" id="PF20730"/>
    </source>
</evidence>
<dbReference type="InterPro" id="IPR048454">
    <property type="entry name" value="YetF_N"/>
</dbReference>
<protein>
    <submittedName>
        <fullName evidence="10">DUF421 domain-containing protein</fullName>
    </submittedName>
</protein>